<gene>
    <name evidence="10" type="ORF">MNOR_LOCUS38841</name>
</gene>
<dbReference type="PANTHER" id="PTHR24381:SF393">
    <property type="entry name" value="CHROMATIN-LINKED ADAPTOR FOR MSL PROTEINS, ISOFORM B"/>
    <property type="match status" value="1"/>
</dbReference>
<evidence type="ECO:0000256" key="8">
    <source>
        <dbReference type="SAM" id="MobiDB-lite"/>
    </source>
</evidence>
<evidence type="ECO:0000256" key="2">
    <source>
        <dbReference type="ARBA" id="ARBA00022723"/>
    </source>
</evidence>
<keyword evidence="4 7" id="KW-0863">Zinc-finger</keyword>
<dbReference type="SUPFAM" id="SSF57667">
    <property type="entry name" value="beta-beta-alpha zinc fingers"/>
    <property type="match status" value="1"/>
</dbReference>
<keyword evidence="3" id="KW-0677">Repeat</keyword>
<comment type="caution">
    <text evidence="10">The sequence shown here is derived from an EMBL/GenBank/DDBJ whole genome shotgun (WGS) entry which is preliminary data.</text>
</comment>
<comment type="subcellular location">
    <subcellularLocation>
        <location evidence="1">Nucleus</location>
    </subcellularLocation>
</comment>
<evidence type="ECO:0000256" key="1">
    <source>
        <dbReference type="ARBA" id="ARBA00004123"/>
    </source>
</evidence>
<dbReference type="Proteomes" id="UP001497623">
    <property type="component" value="Unassembled WGS sequence"/>
</dbReference>
<evidence type="ECO:0000256" key="4">
    <source>
        <dbReference type="ARBA" id="ARBA00022771"/>
    </source>
</evidence>
<feature type="region of interest" description="Disordered" evidence="8">
    <location>
        <begin position="1"/>
        <end position="23"/>
    </location>
</feature>
<dbReference type="InterPro" id="IPR036236">
    <property type="entry name" value="Znf_C2H2_sf"/>
</dbReference>
<evidence type="ECO:0000256" key="7">
    <source>
        <dbReference type="PROSITE-ProRule" id="PRU00042"/>
    </source>
</evidence>
<organism evidence="10 11">
    <name type="scientific">Meganyctiphanes norvegica</name>
    <name type="common">Northern krill</name>
    <name type="synonym">Thysanopoda norvegica</name>
    <dbReference type="NCBI Taxonomy" id="48144"/>
    <lineage>
        <taxon>Eukaryota</taxon>
        <taxon>Metazoa</taxon>
        <taxon>Ecdysozoa</taxon>
        <taxon>Arthropoda</taxon>
        <taxon>Crustacea</taxon>
        <taxon>Multicrustacea</taxon>
        <taxon>Malacostraca</taxon>
        <taxon>Eumalacostraca</taxon>
        <taxon>Eucarida</taxon>
        <taxon>Euphausiacea</taxon>
        <taxon>Euphausiidae</taxon>
        <taxon>Meganyctiphanes</taxon>
    </lineage>
</organism>
<dbReference type="PANTHER" id="PTHR24381">
    <property type="entry name" value="ZINC FINGER PROTEIN"/>
    <property type="match status" value="1"/>
</dbReference>
<evidence type="ECO:0000313" key="11">
    <source>
        <dbReference type="Proteomes" id="UP001497623"/>
    </source>
</evidence>
<keyword evidence="6" id="KW-0539">Nucleus</keyword>
<evidence type="ECO:0000256" key="6">
    <source>
        <dbReference type="ARBA" id="ARBA00023242"/>
    </source>
</evidence>
<dbReference type="GO" id="GO:0000977">
    <property type="term" value="F:RNA polymerase II transcription regulatory region sequence-specific DNA binding"/>
    <property type="evidence" value="ECO:0007669"/>
    <property type="project" value="TreeGrafter"/>
</dbReference>
<protein>
    <recommendedName>
        <fullName evidence="9">C2H2-type domain-containing protein</fullName>
    </recommendedName>
</protein>
<dbReference type="GO" id="GO:0000981">
    <property type="term" value="F:DNA-binding transcription factor activity, RNA polymerase II-specific"/>
    <property type="evidence" value="ECO:0007669"/>
    <property type="project" value="TreeGrafter"/>
</dbReference>
<feature type="non-terminal residue" evidence="10">
    <location>
        <position position="1"/>
    </location>
</feature>
<accession>A0AAV2SL36</accession>
<keyword evidence="2" id="KW-0479">Metal-binding</keyword>
<dbReference type="GO" id="GO:0008270">
    <property type="term" value="F:zinc ion binding"/>
    <property type="evidence" value="ECO:0007669"/>
    <property type="project" value="UniProtKB-KW"/>
</dbReference>
<proteinExistence type="predicted"/>
<evidence type="ECO:0000313" key="10">
    <source>
        <dbReference type="EMBL" id="CAL4217704.1"/>
    </source>
</evidence>
<dbReference type="Gene3D" id="3.30.160.60">
    <property type="entry name" value="Classic Zinc Finger"/>
    <property type="match status" value="1"/>
</dbReference>
<dbReference type="EMBL" id="CAXKWB010093029">
    <property type="protein sequence ID" value="CAL4217704.1"/>
    <property type="molecule type" value="Genomic_DNA"/>
</dbReference>
<evidence type="ECO:0000259" key="9">
    <source>
        <dbReference type="PROSITE" id="PS50157"/>
    </source>
</evidence>
<name>A0AAV2SL36_MEGNR</name>
<dbReference type="AlphaFoldDB" id="A0AAV2SL36"/>
<sequence length="161" mass="17905">LAEHRQTSNNVINPEPDQMPQEATTDKVAIAEVCETKCTEKQGVEEHTTVHPEETSTKSPNCDLITGKLVKQDDLMTTHIGEKSPAFTECNNTLNGENHINEHTTVHTGEKPLQCTKSENDSQAQLATHTRETDNTCIECNINFTTKNGLKTPQTKINKQH</sequence>
<dbReference type="PROSITE" id="PS50157">
    <property type="entry name" value="ZINC_FINGER_C2H2_2"/>
    <property type="match status" value="1"/>
</dbReference>
<dbReference type="GO" id="GO:0005634">
    <property type="term" value="C:nucleus"/>
    <property type="evidence" value="ECO:0007669"/>
    <property type="project" value="UniProtKB-SubCell"/>
</dbReference>
<reference evidence="10 11" key="1">
    <citation type="submission" date="2024-05" db="EMBL/GenBank/DDBJ databases">
        <authorList>
            <person name="Wallberg A."/>
        </authorList>
    </citation>
    <scope>NUCLEOTIDE SEQUENCE [LARGE SCALE GENOMIC DNA]</scope>
</reference>
<feature type="domain" description="C2H2-type" evidence="9">
    <location>
        <begin position="88"/>
        <end position="112"/>
    </location>
</feature>
<evidence type="ECO:0000256" key="5">
    <source>
        <dbReference type="ARBA" id="ARBA00022833"/>
    </source>
</evidence>
<dbReference type="InterPro" id="IPR013087">
    <property type="entry name" value="Znf_C2H2_type"/>
</dbReference>
<keyword evidence="5" id="KW-0862">Zinc</keyword>
<keyword evidence="11" id="KW-1185">Reference proteome</keyword>
<evidence type="ECO:0000256" key="3">
    <source>
        <dbReference type="ARBA" id="ARBA00022737"/>
    </source>
</evidence>
<feature type="non-terminal residue" evidence="10">
    <location>
        <position position="161"/>
    </location>
</feature>